<evidence type="ECO:0000313" key="1">
    <source>
        <dbReference type="EMBL" id="CRL05030.1"/>
    </source>
</evidence>
<proteinExistence type="predicted"/>
<name>A0A1J1J0S4_9DIPT</name>
<evidence type="ECO:0000313" key="2">
    <source>
        <dbReference type="Proteomes" id="UP000183832"/>
    </source>
</evidence>
<sequence>MEFHFVASKKNIATFVKHSHGIEIHQEREKPRLLKPNNPYHFDEKIVFSMRWINILFSSAQKFNEVFNRPNNVEKSINNQPSTDVLNHILIRMIITNMKANNFLFIYRHLSNLES</sequence>
<dbReference type="Proteomes" id="UP000183832">
    <property type="component" value="Unassembled WGS sequence"/>
</dbReference>
<dbReference type="EMBL" id="CVRI01000064">
    <property type="protein sequence ID" value="CRL05030.1"/>
    <property type="molecule type" value="Genomic_DNA"/>
</dbReference>
<protein>
    <submittedName>
        <fullName evidence="1">CLUMA_CG018540, isoform A</fullName>
    </submittedName>
</protein>
<reference evidence="1 2" key="1">
    <citation type="submission" date="2015-04" db="EMBL/GenBank/DDBJ databases">
        <authorList>
            <person name="Syromyatnikov M.Y."/>
            <person name="Popov V.N."/>
        </authorList>
    </citation>
    <scope>NUCLEOTIDE SEQUENCE [LARGE SCALE GENOMIC DNA]</scope>
</reference>
<gene>
    <name evidence="1" type="ORF">CLUMA_CG018540</name>
</gene>
<dbReference type="AlphaFoldDB" id="A0A1J1J0S4"/>
<accession>A0A1J1J0S4</accession>
<organism evidence="1 2">
    <name type="scientific">Clunio marinus</name>
    <dbReference type="NCBI Taxonomy" id="568069"/>
    <lineage>
        <taxon>Eukaryota</taxon>
        <taxon>Metazoa</taxon>
        <taxon>Ecdysozoa</taxon>
        <taxon>Arthropoda</taxon>
        <taxon>Hexapoda</taxon>
        <taxon>Insecta</taxon>
        <taxon>Pterygota</taxon>
        <taxon>Neoptera</taxon>
        <taxon>Endopterygota</taxon>
        <taxon>Diptera</taxon>
        <taxon>Nematocera</taxon>
        <taxon>Chironomoidea</taxon>
        <taxon>Chironomidae</taxon>
        <taxon>Clunio</taxon>
    </lineage>
</organism>
<keyword evidence="2" id="KW-1185">Reference proteome</keyword>